<organism evidence="1 2">
    <name type="scientific">Flavobacterium suncheonense GH29-5 = DSM 17707</name>
    <dbReference type="NCBI Taxonomy" id="1121899"/>
    <lineage>
        <taxon>Bacteria</taxon>
        <taxon>Pseudomonadati</taxon>
        <taxon>Bacteroidota</taxon>
        <taxon>Flavobacteriia</taxon>
        <taxon>Flavobacteriales</taxon>
        <taxon>Flavobacteriaceae</taxon>
        <taxon>Flavobacterium</taxon>
    </lineage>
</organism>
<dbReference type="EMBL" id="JRLW01000012">
    <property type="protein sequence ID" value="KGO89103.1"/>
    <property type="molecule type" value="Genomic_DNA"/>
</dbReference>
<accession>A0A0A2MCE0</accession>
<reference evidence="1 2" key="1">
    <citation type="submission" date="2013-09" db="EMBL/GenBank/DDBJ databases">
        <authorList>
            <person name="Zeng Z."/>
            <person name="Chen C."/>
        </authorList>
    </citation>
    <scope>NUCLEOTIDE SEQUENCE [LARGE SCALE GENOMIC DNA]</scope>
    <source>
        <strain evidence="1 2">GH29-5</strain>
    </source>
</reference>
<evidence type="ECO:0000313" key="2">
    <source>
        <dbReference type="Proteomes" id="UP000030121"/>
    </source>
</evidence>
<protein>
    <submittedName>
        <fullName evidence="1">Uncharacterized protein</fullName>
    </submittedName>
</protein>
<name>A0A0A2MCE0_9FLAO</name>
<evidence type="ECO:0000313" key="1">
    <source>
        <dbReference type="EMBL" id="KGO89103.1"/>
    </source>
</evidence>
<dbReference type="AlphaFoldDB" id="A0A0A2MCE0"/>
<comment type="caution">
    <text evidence="1">The sequence shown here is derived from an EMBL/GenBank/DDBJ whole genome shotgun (WGS) entry which is preliminary data.</text>
</comment>
<proteinExistence type="predicted"/>
<dbReference type="Proteomes" id="UP000030121">
    <property type="component" value="Unassembled WGS sequence"/>
</dbReference>
<gene>
    <name evidence="1" type="ORF">Q764_09955</name>
</gene>
<keyword evidence="2" id="KW-1185">Reference proteome</keyword>
<sequence>MPLLREVEITFYGFLLSRSIPKGSLFPGILYLKATRKAIRNCAFVQYIVYICSYFTEYD</sequence>